<dbReference type="EMBL" id="CP045351">
    <property type="protein sequence ID" value="QFT28505.1"/>
    <property type="molecule type" value="Genomic_DNA"/>
</dbReference>
<dbReference type="Proteomes" id="UP000326936">
    <property type="component" value="Plasmid pTHAF100_a"/>
</dbReference>
<accession>A0A5P9CQH3</accession>
<dbReference type="SUPFAM" id="SSF143631">
    <property type="entry name" value="ApbE-like"/>
    <property type="match status" value="1"/>
</dbReference>
<keyword evidence="6 11" id="KW-0479">Metal-binding</keyword>
<reference evidence="13 14" key="1">
    <citation type="submission" date="2019-10" db="EMBL/GenBank/DDBJ databases">
        <title>Complete genome sequence of Vibrio sp. strain THAF100, isolated from non-filtered water from the water column of tank 6 of a marine aquarium containing stony-coral fragments. Water maintained at 26 degree C.</title>
        <authorList>
            <person name="Ruckert C."/>
            <person name="Franco A."/>
            <person name="Kalinowski J."/>
            <person name="Glaeser S."/>
        </authorList>
    </citation>
    <scope>NUCLEOTIDE SEQUENCE [LARGE SCALE GENOMIC DNA]</scope>
    <source>
        <strain evidence="13 14">THAF100</strain>
        <plasmid evidence="14">pthaf100_a</plasmid>
    </source>
</reference>
<dbReference type="PANTHER" id="PTHR30040">
    <property type="entry name" value="THIAMINE BIOSYNTHESIS LIPOPROTEIN APBE"/>
    <property type="match status" value="1"/>
</dbReference>
<dbReference type="RefSeq" id="WP_152432494.1">
    <property type="nucleotide sequence ID" value="NZ_CBCSDK010000009.1"/>
</dbReference>
<evidence type="ECO:0000256" key="4">
    <source>
        <dbReference type="ARBA" id="ARBA00022630"/>
    </source>
</evidence>
<evidence type="ECO:0000256" key="8">
    <source>
        <dbReference type="ARBA" id="ARBA00022842"/>
    </source>
</evidence>
<evidence type="ECO:0000256" key="6">
    <source>
        <dbReference type="ARBA" id="ARBA00022723"/>
    </source>
</evidence>
<evidence type="ECO:0000256" key="11">
    <source>
        <dbReference type="PIRNR" id="PIRNR006268"/>
    </source>
</evidence>
<keyword evidence="13" id="KW-0614">Plasmid</keyword>
<dbReference type="AlphaFoldDB" id="A0A5P9CQH3"/>
<dbReference type="PIRSF" id="PIRSF006268">
    <property type="entry name" value="ApbE"/>
    <property type="match status" value="1"/>
</dbReference>
<evidence type="ECO:0000256" key="9">
    <source>
        <dbReference type="ARBA" id="ARBA00031306"/>
    </source>
</evidence>
<evidence type="ECO:0000256" key="12">
    <source>
        <dbReference type="PIRSR" id="PIRSR006268-2"/>
    </source>
</evidence>
<dbReference type="GO" id="GO:0016740">
    <property type="term" value="F:transferase activity"/>
    <property type="evidence" value="ECO:0007669"/>
    <property type="project" value="UniProtKB-UniRule"/>
</dbReference>
<comment type="cofactor">
    <cofactor evidence="12">
        <name>Mg(2+)</name>
        <dbReference type="ChEBI" id="CHEBI:18420"/>
    </cofactor>
    <cofactor evidence="12">
        <name>Mn(2+)</name>
        <dbReference type="ChEBI" id="CHEBI:29035"/>
    </cofactor>
    <text evidence="12">Magnesium. Can also use manganese.</text>
</comment>
<evidence type="ECO:0000256" key="10">
    <source>
        <dbReference type="ARBA" id="ARBA00048540"/>
    </source>
</evidence>
<keyword evidence="5 11" id="KW-0808">Transferase</keyword>
<evidence type="ECO:0000313" key="14">
    <source>
        <dbReference type="Proteomes" id="UP000326936"/>
    </source>
</evidence>
<dbReference type="OrthoDB" id="9778595at2"/>
<dbReference type="InterPro" id="IPR003374">
    <property type="entry name" value="ApbE-like_sf"/>
</dbReference>
<evidence type="ECO:0000313" key="13">
    <source>
        <dbReference type="EMBL" id="QFT28505.1"/>
    </source>
</evidence>
<gene>
    <name evidence="13" type="primary">apbE2</name>
    <name evidence="13" type="ORF">FIV01_19085</name>
</gene>
<dbReference type="InterPro" id="IPR024932">
    <property type="entry name" value="ApbE"/>
</dbReference>
<dbReference type="EC" id="2.7.1.180" evidence="2 11"/>
<dbReference type="Pfam" id="PF02424">
    <property type="entry name" value="ApbE"/>
    <property type="match status" value="1"/>
</dbReference>
<dbReference type="GO" id="GO:0046872">
    <property type="term" value="F:metal ion binding"/>
    <property type="evidence" value="ECO:0007669"/>
    <property type="project" value="UniProtKB-UniRule"/>
</dbReference>
<proteinExistence type="inferred from homology"/>
<feature type="binding site" evidence="12">
    <location>
        <position position="146"/>
    </location>
    <ligand>
        <name>Mg(2+)</name>
        <dbReference type="ChEBI" id="CHEBI:18420"/>
    </ligand>
</feature>
<dbReference type="Gene3D" id="3.10.520.10">
    <property type="entry name" value="ApbE-like domains"/>
    <property type="match status" value="1"/>
</dbReference>
<evidence type="ECO:0000256" key="5">
    <source>
        <dbReference type="ARBA" id="ARBA00022679"/>
    </source>
</evidence>
<dbReference type="KEGG" id="vaq:FIV01_19085"/>
<keyword evidence="7 11" id="KW-0274">FAD</keyword>
<evidence type="ECO:0000256" key="1">
    <source>
        <dbReference type="ARBA" id="ARBA00008282"/>
    </source>
</evidence>
<organism evidence="13 14">
    <name type="scientific">Vibrio aquimaris</name>
    <dbReference type="NCBI Taxonomy" id="2587862"/>
    <lineage>
        <taxon>Bacteria</taxon>
        <taxon>Pseudomonadati</taxon>
        <taxon>Pseudomonadota</taxon>
        <taxon>Gammaproteobacteria</taxon>
        <taxon>Vibrionales</taxon>
        <taxon>Vibrionaceae</taxon>
        <taxon>Vibrio</taxon>
    </lineage>
</organism>
<feature type="binding site" evidence="12">
    <location>
        <position position="260"/>
    </location>
    <ligand>
        <name>Mg(2+)</name>
        <dbReference type="ChEBI" id="CHEBI:18420"/>
    </ligand>
</feature>
<evidence type="ECO:0000256" key="7">
    <source>
        <dbReference type="ARBA" id="ARBA00022827"/>
    </source>
</evidence>
<keyword evidence="4 11" id="KW-0285">Flavoprotein</keyword>
<evidence type="ECO:0000256" key="3">
    <source>
        <dbReference type="ARBA" id="ARBA00016337"/>
    </source>
</evidence>
<keyword evidence="8 11" id="KW-0460">Magnesium</keyword>
<name>A0A5P9CQH3_9VIBR</name>
<keyword evidence="14" id="KW-1185">Reference proteome</keyword>
<geneLocation type="plasmid" evidence="14">
    <name>pthaf100_a</name>
</geneLocation>
<evidence type="ECO:0000256" key="2">
    <source>
        <dbReference type="ARBA" id="ARBA00011955"/>
    </source>
</evidence>
<dbReference type="PANTHER" id="PTHR30040:SF2">
    <property type="entry name" value="FAD:PROTEIN FMN TRANSFERASE"/>
    <property type="match status" value="1"/>
</dbReference>
<sequence length="294" mass="32095">MNSNLPFIHRFQAMTVVCEVQIYGTADAKSVAAMIESNTRRLEEKYNFYSQSSWLNQVVNQRKTSTVTLDDESYTVFEVVRRLVDGTKGIFDPTVGTVKSLINKTPELDKSTAYESVKHFMGPQAWSLAEHTLTAPAFETQFDLGGVIKEFAVDQAINIAQSLGVSSALVNFGGDIRALGQKPDGSAFNVAVRNPNNKSEPWFSLPLVNAALTTSAHYERSFQFADQQSSHILSRYGTHPNVLSVSVLAPTALEAGALSTALTIDPKLEVPSDVGVVFIDDQLSIHQDTGFVAC</sequence>
<comment type="similarity">
    <text evidence="1 11">Belongs to the ApbE family.</text>
</comment>
<keyword evidence="13" id="KW-0449">Lipoprotein</keyword>
<protein>
    <recommendedName>
        <fullName evidence="3 11">FAD:protein FMN transferase</fullName>
        <ecNumber evidence="2 11">2.7.1.180</ecNumber>
    </recommendedName>
    <alternativeName>
        <fullName evidence="9 11">Flavin transferase</fullName>
    </alternativeName>
</protein>
<comment type="catalytic activity">
    <reaction evidence="10 11">
        <text>L-threonyl-[protein] + FAD = FMN-L-threonyl-[protein] + AMP + H(+)</text>
        <dbReference type="Rhea" id="RHEA:36847"/>
        <dbReference type="Rhea" id="RHEA-COMP:11060"/>
        <dbReference type="Rhea" id="RHEA-COMP:11061"/>
        <dbReference type="ChEBI" id="CHEBI:15378"/>
        <dbReference type="ChEBI" id="CHEBI:30013"/>
        <dbReference type="ChEBI" id="CHEBI:57692"/>
        <dbReference type="ChEBI" id="CHEBI:74257"/>
        <dbReference type="ChEBI" id="CHEBI:456215"/>
        <dbReference type="EC" id="2.7.1.180"/>
    </reaction>
</comment>